<evidence type="ECO:0000313" key="1">
    <source>
        <dbReference type="EMBL" id="SHJ25361.1"/>
    </source>
</evidence>
<gene>
    <name evidence="1" type="ORF">SAMN05444000_106141</name>
</gene>
<dbReference type="EMBL" id="FQZQ01000006">
    <property type="protein sequence ID" value="SHJ25361.1"/>
    <property type="molecule type" value="Genomic_DNA"/>
</dbReference>
<keyword evidence="2" id="KW-1185">Reference proteome</keyword>
<accession>A0A1M6HT38</accession>
<dbReference type="Proteomes" id="UP000183982">
    <property type="component" value="Unassembled WGS sequence"/>
</dbReference>
<reference evidence="2" key="1">
    <citation type="submission" date="2016-11" db="EMBL/GenBank/DDBJ databases">
        <authorList>
            <person name="Varghese N."/>
            <person name="Submissions S."/>
        </authorList>
    </citation>
    <scope>NUCLEOTIDE SEQUENCE [LARGE SCALE GENOMIC DNA]</scope>
    <source>
        <strain evidence="2">DSM 100564</strain>
    </source>
</reference>
<organism evidence="1 2">
    <name type="scientific">Shimia gijangensis</name>
    <dbReference type="NCBI Taxonomy" id="1470563"/>
    <lineage>
        <taxon>Bacteria</taxon>
        <taxon>Pseudomonadati</taxon>
        <taxon>Pseudomonadota</taxon>
        <taxon>Alphaproteobacteria</taxon>
        <taxon>Rhodobacterales</taxon>
        <taxon>Roseobacteraceae</taxon>
    </lineage>
</organism>
<name>A0A1M6HT38_9RHOB</name>
<protein>
    <submittedName>
        <fullName evidence="1">Uncharacterized protein</fullName>
    </submittedName>
</protein>
<dbReference type="STRING" id="1470563.SAMN05444000_106141"/>
<proteinExistence type="predicted"/>
<evidence type="ECO:0000313" key="2">
    <source>
        <dbReference type="Proteomes" id="UP000183982"/>
    </source>
</evidence>
<dbReference type="AlphaFoldDB" id="A0A1M6HT38"/>
<sequence>MPVVRTYRTDAPPEEGLISDTFAALAEKTEVKGVHCVADSRDLHVEFTSPAMLVVPKLKGEPPAIHVSCSGRGVGSEFQIVPSLDGAGMGTAIGPVALVTTAVASGVAISRDEWTYGDTEQVVWIPVWPQN</sequence>